<organism evidence="1">
    <name type="scientific">marine sediment metagenome</name>
    <dbReference type="NCBI Taxonomy" id="412755"/>
    <lineage>
        <taxon>unclassified sequences</taxon>
        <taxon>metagenomes</taxon>
        <taxon>ecological metagenomes</taxon>
    </lineage>
</organism>
<proteinExistence type="predicted"/>
<evidence type="ECO:0000313" key="1">
    <source>
        <dbReference type="EMBL" id="KKL58251.1"/>
    </source>
</evidence>
<dbReference type="InterPro" id="IPR024131">
    <property type="entry name" value="UPF0489"/>
</dbReference>
<dbReference type="EMBL" id="LAZR01029888">
    <property type="protein sequence ID" value="KKL58251.1"/>
    <property type="molecule type" value="Genomic_DNA"/>
</dbReference>
<comment type="caution">
    <text evidence="1">The sequence shown here is derived from an EMBL/GenBank/DDBJ whole genome shotgun (WGS) entry which is preliminary data.</text>
</comment>
<dbReference type="Pfam" id="PF12640">
    <property type="entry name" value="UPF0489"/>
    <property type="match status" value="1"/>
</dbReference>
<reference evidence="1" key="1">
    <citation type="journal article" date="2015" name="Nature">
        <title>Complex archaea that bridge the gap between prokaryotes and eukaryotes.</title>
        <authorList>
            <person name="Spang A."/>
            <person name="Saw J.H."/>
            <person name="Jorgensen S.L."/>
            <person name="Zaremba-Niedzwiedzka K."/>
            <person name="Martijn J."/>
            <person name="Lind A.E."/>
            <person name="van Eijk R."/>
            <person name="Schleper C."/>
            <person name="Guy L."/>
            <person name="Ettema T.J."/>
        </authorList>
    </citation>
    <scope>NUCLEOTIDE SEQUENCE</scope>
</reference>
<gene>
    <name evidence="1" type="ORF">LCGC14_2227240</name>
</gene>
<protein>
    <submittedName>
        <fullName evidence="1">Uncharacterized protein</fullName>
    </submittedName>
</protein>
<dbReference type="AlphaFoldDB" id="A0A0F9DWX1"/>
<sequence>MTQWEWLVPFKSRNHSGATEQNFLCRAGNIYVMDNHRAALWCWLQQLDPSKPHSLIHIDRHTDTLQSQMNEWLANLPSWAAGIDEHLGKKYDCGGIMCPVIRWDNYLSVYLHKFGSNLTTSRFLTRDEGDPPNHKGTMFSPMWDLPENMSYWLSENEAPWIVNVDLDYFFCDADDGSILMISDEYLEATFSGLKDALDRGVVGVFTLCLTPDSFTPGWEATEQLATRILAILGVEFRLPAS</sequence>
<name>A0A0F9DWX1_9ZZZZ</name>
<accession>A0A0F9DWX1</accession>